<accession>A0A0B1Q0X1</accession>
<dbReference type="Pfam" id="PF20355">
    <property type="entry name" value="DUF6650"/>
    <property type="match status" value="1"/>
</dbReference>
<name>A0A0B1Q0X1_9HYPH</name>
<sequence length="175" mass="19874">MRNFFRKSGKVTATTARKITGFSTPLGGVQWSDPGPGEAEIIRRFLVFLEDRRVLYNPFDMETESEVKHSIHQIREECTKTLQALSADAFAVTPLRVIREAGREFHDDQREHYRHFDYQWRGSHPNPAFFVALGGFRATVGHQVAVLAGRYEIDVEGALTSIMPSLDDARHIGDE</sequence>
<dbReference type="OrthoDB" id="8450256at2"/>
<dbReference type="AlphaFoldDB" id="A0A0B1Q0X1"/>
<dbReference type="InterPro" id="IPR046592">
    <property type="entry name" value="DUF6650"/>
</dbReference>
<evidence type="ECO:0000313" key="1">
    <source>
        <dbReference type="EMBL" id="KHJ53111.1"/>
    </source>
</evidence>
<reference evidence="1 2" key="1">
    <citation type="submission" date="2014-09" db="EMBL/GenBank/DDBJ databases">
        <title>Isolation and characterization of Aurantimonas altamirensis ON-56566 from clinical sample following a dog bite.</title>
        <authorList>
            <person name="Eshaghi A."/>
            <person name="Li A."/>
            <person name="Shahinas D."/>
            <person name="Bahn P."/>
            <person name="Kus J.V."/>
            <person name="Patel S.N."/>
        </authorList>
    </citation>
    <scope>NUCLEOTIDE SEQUENCE [LARGE SCALE GENOMIC DNA]</scope>
    <source>
        <strain evidence="1 2">ON-56566</strain>
    </source>
</reference>
<gene>
    <name evidence="1" type="ORF">LA66_19025</name>
</gene>
<protein>
    <submittedName>
        <fullName evidence="1">Uncharacterized protein</fullName>
    </submittedName>
</protein>
<evidence type="ECO:0000313" key="2">
    <source>
        <dbReference type="Proteomes" id="UP000030826"/>
    </source>
</evidence>
<organism evidence="1 2">
    <name type="scientific">Aureimonas altamirensis</name>
    <dbReference type="NCBI Taxonomy" id="370622"/>
    <lineage>
        <taxon>Bacteria</taxon>
        <taxon>Pseudomonadati</taxon>
        <taxon>Pseudomonadota</taxon>
        <taxon>Alphaproteobacteria</taxon>
        <taxon>Hyphomicrobiales</taxon>
        <taxon>Aurantimonadaceae</taxon>
        <taxon>Aureimonas</taxon>
    </lineage>
</organism>
<comment type="caution">
    <text evidence="1">The sequence shown here is derived from an EMBL/GenBank/DDBJ whole genome shotgun (WGS) entry which is preliminary data.</text>
</comment>
<dbReference type="Proteomes" id="UP000030826">
    <property type="component" value="Unassembled WGS sequence"/>
</dbReference>
<dbReference type="EMBL" id="JRFJ01000007">
    <property type="protein sequence ID" value="KHJ53111.1"/>
    <property type="molecule type" value="Genomic_DNA"/>
</dbReference>
<dbReference type="RefSeq" id="WP_039195718.1">
    <property type="nucleotide sequence ID" value="NZ_JRFJ01000007.1"/>
</dbReference>
<proteinExistence type="predicted"/>